<gene>
    <name evidence="1" type="ORF">SAMN02745885_00419</name>
</gene>
<protein>
    <submittedName>
        <fullName evidence="1">Uncharacterized protein</fullName>
    </submittedName>
</protein>
<organism evidence="1 2">
    <name type="scientific">Carboxydocella sporoproducens DSM 16521</name>
    <dbReference type="NCBI Taxonomy" id="1121270"/>
    <lineage>
        <taxon>Bacteria</taxon>
        <taxon>Bacillati</taxon>
        <taxon>Bacillota</taxon>
        <taxon>Clostridia</taxon>
        <taxon>Eubacteriales</taxon>
        <taxon>Clostridiales Family XVI. Incertae Sedis</taxon>
        <taxon>Carboxydocella</taxon>
    </lineage>
</organism>
<sequence length="287" mass="31863">MKKVVSISLGSPAGDFCWQGRIGDEFLQVERRGAGGDIQRAAAWLRELDGQVTALALGGVNLAYQLPGRSWPLPEGQFLARQVRQTPLYDGSDFKASWDQQLILSQAEKWRGSRVLLASALDRPWLAQALLTSGADLWLGDAWLALGLPLLFPGLKGFQVLARLTMPGLRRLPLRYLYPQRQQQEGQRRWRPLGPRTFDWLAGDSHLLQKGAGHWPQARILASTVRPRDLTPFAGRLYYLYPCLAPGLSPGANLWEAIASALSMDGIGFWQKYHSFAGKCLGEGKLC</sequence>
<keyword evidence="2" id="KW-1185">Reference proteome</keyword>
<evidence type="ECO:0000313" key="1">
    <source>
        <dbReference type="EMBL" id="SJZ61719.1"/>
    </source>
</evidence>
<reference evidence="2" key="1">
    <citation type="submission" date="2017-02" db="EMBL/GenBank/DDBJ databases">
        <authorList>
            <person name="Varghese N."/>
            <person name="Submissions S."/>
        </authorList>
    </citation>
    <scope>NUCLEOTIDE SEQUENCE [LARGE SCALE GENOMIC DNA]</scope>
    <source>
        <strain evidence="2">DSM 16521</strain>
    </source>
</reference>
<dbReference type="Proteomes" id="UP000189933">
    <property type="component" value="Unassembled WGS sequence"/>
</dbReference>
<evidence type="ECO:0000313" key="2">
    <source>
        <dbReference type="Proteomes" id="UP000189933"/>
    </source>
</evidence>
<dbReference type="OrthoDB" id="9780944at2"/>
<dbReference type="AlphaFoldDB" id="A0A1T4M3Z3"/>
<proteinExistence type="predicted"/>
<accession>A0A1T4M3Z3</accession>
<dbReference type="RefSeq" id="WP_078664571.1">
    <property type="nucleotide sequence ID" value="NZ_FUXM01000003.1"/>
</dbReference>
<name>A0A1T4M3Z3_9FIRM</name>
<dbReference type="EMBL" id="FUXM01000003">
    <property type="protein sequence ID" value="SJZ61719.1"/>
    <property type="molecule type" value="Genomic_DNA"/>
</dbReference>